<gene>
    <name evidence="1" type="ORF">SDC9_139813</name>
</gene>
<organism evidence="1">
    <name type="scientific">bioreactor metagenome</name>
    <dbReference type="NCBI Taxonomy" id="1076179"/>
    <lineage>
        <taxon>unclassified sequences</taxon>
        <taxon>metagenomes</taxon>
        <taxon>ecological metagenomes</taxon>
    </lineage>
</organism>
<protein>
    <submittedName>
        <fullName evidence="1">Uncharacterized protein</fullName>
    </submittedName>
</protein>
<dbReference type="AlphaFoldDB" id="A0A645DU66"/>
<evidence type="ECO:0000313" key="1">
    <source>
        <dbReference type="EMBL" id="MPM92678.1"/>
    </source>
</evidence>
<name>A0A645DU66_9ZZZZ</name>
<comment type="caution">
    <text evidence="1">The sequence shown here is derived from an EMBL/GenBank/DDBJ whole genome shotgun (WGS) entry which is preliminary data.</text>
</comment>
<dbReference type="EMBL" id="VSSQ01039587">
    <property type="protein sequence ID" value="MPM92678.1"/>
    <property type="molecule type" value="Genomic_DNA"/>
</dbReference>
<reference evidence="1" key="1">
    <citation type="submission" date="2019-08" db="EMBL/GenBank/DDBJ databases">
        <authorList>
            <person name="Kucharzyk K."/>
            <person name="Murdoch R.W."/>
            <person name="Higgins S."/>
            <person name="Loffler F."/>
        </authorList>
    </citation>
    <scope>NUCLEOTIDE SEQUENCE</scope>
</reference>
<proteinExistence type="predicted"/>
<sequence length="145" mass="17185">MQRISFRTTTAIQLKLQEEKSGLSIGTLFVRLSSMQLFTMITSMDLTQSLKSTIGTRNKIHILHRNDKRAPPVHEFLKQGTWKLIQKFLFFVCNHRYQPLLCVRFGRHFSMDRSSIYRHFSSDCDHIGLQLFRFIVRFIQLVLHK</sequence>
<accession>A0A645DU66</accession>